<dbReference type="InterPro" id="IPR050858">
    <property type="entry name" value="Mal-CoA-ACP_Trans/PKS_FabD"/>
</dbReference>
<dbReference type="InterPro" id="IPR016036">
    <property type="entry name" value="Malonyl_transacylase_ACP-bd"/>
</dbReference>
<protein>
    <recommendedName>
        <fullName evidence="1">[acyl-carrier-protein] S-malonyltransferase</fullName>
        <ecNumber evidence="1">2.3.1.39</ecNumber>
    </recommendedName>
</protein>
<gene>
    <name evidence="6" type="ORF">ACFQ4L_04760</name>
</gene>
<dbReference type="Proteomes" id="UP001597244">
    <property type="component" value="Unassembled WGS sequence"/>
</dbReference>
<dbReference type="RefSeq" id="WP_125576667.1">
    <property type="nucleotide sequence ID" value="NZ_JBHTOF010000032.1"/>
</dbReference>
<dbReference type="SMART" id="SM00827">
    <property type="entry name" value="PKS_AT"/>
    <property type="match status" value="1"/>
</dbReference>
<keyword evidence="2" id="KW-0808">Transferase</keyword>
<evidence type="ECO:0000256" key="1">
    <source>
        <dbReference type="ARBA" id="ARBA00013258"/>
    </source>
</evidence>
<dbReference type="InterPro" id="IPR001227">
    <property type="entry name" value="Ac_transferase_dom_sf"/>
</dbReference>
<keyword evidence="7" id="KW-1185">Reference proteome</keyword>
<evidence type="ECO:0000256" key="3">
    <source>
        <dbReference type="ARBA" id="ARBA00023315"/>
    </source>
</evidence>
<evidence type="ECO:0000256" key="4">
    <source>
        <dbReference type="ARBA" id="ARBA00048462"/>
    </source>
</evidence>
<reference evidence="7" key="1">
    <citation type="journal article" date="2019" name="Int. J. Syst. Evol. Microbiol.">
        <title>The Global Catalogue of Microorganisms (GCM) 10K type strain sequencing project: providing services to taxonomists for standard genome sequencing and annotation.</title>
        <authorList>
            <consortium name="The Broad Institute Genomics Platform"/>
            <consortium name="The Broad Institute Genome Sequencing Center for Infectious Disease"/>
            <person name="Wu L."/>
            <person name="Ma J."/>
        </authorList>
    </citation>
    <scope>NUCLEOTIDE SEQUENCE [LARGE SCALE GENOMIC DNA]</scope>
    <source>
        <strain evidence="7">CCM 8951</strain>
    </source>
</reference>
<evidence type="ECO:0000313" key="6">
    <source>
        <dbReference type="EMBL" id="MFD1465404.1"/>
    </source>
</evidence>
<dbReference type="Gene3D" id="3.30.70.250">
    <property type="entry name" value="Malonyl-CoA ACP transacylase, ACP-binding"/>
    <property type="match status" value="1"/>
</dbReference>
<accession>A0ABW4DMY2</accession>
<dbReference type="GO" id="GO:0016746">
    <property type="term" value="F:acyltransferase activity"/>
    <property type="evidence" value="ECO:0007669"/>
    <property type="project" value="UniProtKB-KW"/>
</dbReference>
<dbReference type="PANTHER" id="PTHR42681:SF1">
    <property type="entry name" value="MALONYL-COA-ACYL CARRIER PROTEIN TRANSACYLASE, MITOCHONDRIAL"/>
    <property type="match status" value="1"/>
</dbReference>
<dbReference type="EMBL" id="JBHTOF010000032">
    <property type="protein sequence ID" value="MFD1465404.1"/>
    <property type="molecule type" value="Genomic_DNA"/>
</dbReference>
<dbReference type="Gene3D" id="3.40.366.10">
    <property type="entry name" value="Malonyl-Coenzyme A Acyl Carrier Protein, domain 2"/>
    <property type="match status" value="1"/>
</dbReference>
<comment type="catalytic activity">
    <reaction evidence="4">
        <text>holo-[ACP] + malonyl-CoA = malonyl-[ACP] + CoA</text>
        <dbReference type="Rhea" id="RHEA:41792"/>
        <dbReference type="Rhea" id="RHEA-COMP:9623"/>
        <dbReference type="Rhea" id="RHEA-COMP:9685"/>
        <dbReference type="ChEBI" id="CHEBI:57287"/>
        <dbReference type="ChEBI" id="CHEBI:57384"/>
        <dbReference type="ChEBI" id="CHEBI:64479"/>
        <dbReference type="ChEBI" id="CHEBI:78449"/>
        <dbReference type="EC" id="2.3.1.39"/>
    </reaction>
</comment>
<comment type="caution">
    <text evidence="6">The sequence shown here is derived from an EMBL/GenBank/DDBJ whole genome shotgun (WGS) entry which is preliminary data.</text>
</comment>
<organism evidence="6 7">
    <name type="scientific">Lapidilactobacillus mulanensis</name>
    <dbReference type="NCBI Taxonomy" id="2485999"/>
    <lineage>
        <taxon>Bacteria</taxon>
        <taxon>Bacillati</taxon>
        <taxon>Bacillota</taxon>
        <taxon>Bacilli</taxon>
        <taxon>Lactobacillales</taxon>
        <taxon>Lactobacillaceae</taxon>
        <taxon>Lapidilactobacillus</taxon>
    </lineage>
</organism>
<keyword evidence="3 6" id="KW-0012">Acyltransferase</keyword>
<name>A0ABW4DMY2_9LACO</name>
<dbReference type="InterPro" id="IPR016035">
    <property type="entry name" value="Acyl_Trfase/lysoPLipase"/>
</dbReference>
<dbReference type="Pfam" id="PF00698">
    <property type="entry name" value="Acyl_transf_1"/>
    <property type="match status" value="1"/>
</dbReference>
<sequence length="303" mass="32774">MDSLWIFPGQGGQHADMLATVDPGLRAKVEDQLQLKLLDTDDAYQDSVQLQVGIELLQVDQVDRLLAAGFKPRLAAGHSLGVFAAAYALGSISAPDLFKTVKLRAQLMQGAYPSGYGMGVVVGLTRPEVEALVAQVTTKEKPVYASNQNAEDQVALSGQLEAIDAVVQLAKDNGASKAMRLRVPVPSHSPLMNDVATKLAASLADVTIDRPQGIYLANNTGHAVRQSGPLRDDLGHNLAHPVFFESMMAVATDYQPNVIINFSPGRPFRKVLAQKFGDIHQVYLDQMTIADATYLLKKWERGS</sequence>
<feature type="domain" description="Malonyl-CoA:ACP transacylase (MAT)" evidence="5">
    <location>
        <begin position="6"/>
        <end position="266"/>
    </location>
</feature>
<dbReference type="SUPFAM" id="SSF55048">
    <property type="entry name" value="Probable ACP-binding domain of malonyl-CoA ACP transacylase"/>
    <property type="match status" value="1"/>
</dbReference>
<evidence type="ECO:0000313" key="7">
    <source>
        <dbReference type="Proteomes" id="UP001597244"/>
    </source>
</evidence>
<evidence type="ECO:0000256" key="2">
    <source>
        <dbReference type="ARBA" id="ARBA00022679"/>
    </source>
</evidence>
<dbReference type="EC" id="2.3.1.39" evidence="1"/>
<dbReference type="PANTHER" id="PTHR42681">
    <property type="entry name" value="MALONYL-COA-ACYL CARRIER PROTEIN TRANSACYLASE, MITOCHONDRIAL"/>
    <property type="match status" value="1"/>
</dbReference>
<dbReference type="SUPFAM" id="SSF52151">
    <property type="entry name" value="FabD/lysophospholipase-like"/>
    <property type="match status" value="1"/>
</dbReference>
<dbReference type="InterPro" id="IPR014043">
    <property type="entry name" value="Acyl_transferase_dom"/>
</dbReference>
<proteinExistence type="predicted"/>
<evidence type="ECO:0000259" key="5">
    <source>
        <dbReference type="SMART" id="SM00827"/>
    </source>
</evidence>